<protein>
    <recommendedName>
        <fullName evidence="5">Septum formation-related domain-containing protein</fullName>
    </recommendedName>
</protein>
<comment type="caution">
    <text evidence="3">The sequence shown here is derived from an EMBL/GenBank/DDBJ whole genome shotgun (WGS) entry which is preliminary data.</text>
</comment>
<dbReference type="OrthoDB" id="9840960at2"/>
<dbReference type="Proteomes" id="UP000275225">
    <property type="component" value="Unassembled WGS sequence"/>
</dbReference>
<keyword evidence="2" id="KW-0732">Signal</keyword>
<accession>A0A3N6WIT9</accession>
<organism evidence="3 4">
    <name type="scientific">Aeromicrobium camelliae</name>
    <dbReference type="NCBI Taxonomy" id="1538144"/>
    <lineage>
        <taxon>Bacteria</taxon>
        <taxon>Bacillati</taxon>
        <taxon>Actinomycetota</taxon>
        <taxon>Actinomycetes</taxon>
        <taxon>Propionibacteriales</taxon>
        <taxon>Nocardioidaceae</taxon>
        <taxon>Aeromicrobium</taxon>
    </lineage>
</organism>
<feature type="chain" id="PRO_5018222698" description="Septum formation-related domain-containing protein" evidence="2">
    <location>
        <begin position="25"/>
        <end position="336"/>
    </location>
</feature>
<proteinExistence type="predicted"/>
<evidence type="ECO:0000256" key="1">
    <source>
        <dbReference type="SAM" id="MobiDB-lite"/>
    </source>
</evidence>
<evidence type="ECO:0000313" key="3">
    <source>
        <dbReference type="EMBL" id="RQN01655.1"/>
    </source>
</evidence>
<reference evidence="3 4" key="1">
    <citation type="submission" date="2018-11" db="EMBL/GenBank/DDBJ databases">
        <authorList>
            <person name="Li F."/>
        </authorList>
    </citation>
    <scope>NUCLEOTIDE SEQUENCE [LARGE SCALE GENOMIC DNA]</scope>
    <source>
        <strain evidence="3 4">YS17T</strain>
    </source>
</reference>
<evidence type="ECO:0008006" key="5">
    <source>
        <dbReference type="Google" id="ProtNLM"/>
    </source>
</evidence>
<sequence length="336" mass="35278">MRYVRLLPTAALATLLLLPGCAGEAPTNDATSVSSHDPEHSTASSPASAEPLSAAIASDVLCAAIEKGDLASLDARGGSMDSSYDTANSRCTLTASDSAPSQVSIQLVHNLSTPAGAAFNTVDWDPVRNSNCTGGGDKDTRSLAGHESAVYWCLESETEQNTYPASTYYSNSDLLSTSLRCEISTVNRISFDVGAAEAFCSAILVELDTVVANGSGTTPSPAPTIPTDPQALREAFVEQWANAGFPGQTEAPEYYCDTWPETTAMHYDWLRADSSHEGWTWSISPFVNPGLPDAYGDIAVEFTGPGDGEWTAYAINLPIDTTAGQPCISNVSSASP</sequence>
<name>A0A3N6WIT9_9ACTN</name>
<feature type="region of interest" description="Disordered" evidence="1">
    <location>
        <begin position="26"/>
        <end position="49"/>
    </location>
</feature>
<evidence type="ECO:0000256" key="2">
    <source>
        <dbReference type="SAM" id="SignalP"/>
    </source>
</evidence>
<keyword evidence="4" id="KW-1185">Reference proteome</keyword>
<dbReference type="EMBL" id="RQJX01000031">
    <property type="protein sequence ID" value="RQN01655.1"/>
    <property type="molecule type" value="Genomic_DNA"/>
</dbReference>
<feature type="signal peptide" evidence="2">
    <location>
        <begin position="1"/>
        <end position="24"/>
    </location>
</feature>
<dbReference type="AlphaFoldDB" id="A0A3N6WIT9"/>
<gene>
    <name evidence="3" type="ORF">EHW97_15100</name>
</gene>
<dbReference type="RefSeq" id="WP_124238002.1">
    <property type="nucleotide sequence ID" value="NZ_JBHUFI010000027.1"/>
</dbReference>
<evidence type="ECO:0000313" key="4">
    <source>
        <dbReference type="Proteomes" id="UP000275225"/>
    </source>
</evidence>